<dbReference type="AntiFam" id="ANF00062">
    <property type="entry name" value="Shadow ORF (opposite ABC transporter protein)"/>
</dbReference>
<dbReference type="HOGENOM" id="CLU_162629_0_0_5"/>
<dbReference type="Proteomes" id="UP000004318">
    <property type="component" value="Unassembled WGS sequence"/>
</dbReference>
<name>A3TU33_PSEBH</name>
<protein>
    <submittedName>
        <fullName evidence="1">Uncharacterized protein</fullName>
    </submittedName>
</protein>
<accession>A3TU33</accession>
<reference evidence="1 2" key="1">
    <citation type="journal article" date="2010" name="J. Bacteriol.">
        <title>Genome sequences of Oceanicola granulosus HTCC2516(T) and Oceanicola batsensis HTCC2597(TDelta).</title>
        <authorList>
            <person name="Thrash J.C."/>
            <person name="Cho J.C."/>
            <person name="Vergin K.L."/>
            <person name="Giovannoni S.J."/>
        </authorList>
    </citation>
    <scope>NUCLEOTIDE SEQUENCE [LARGE SCALE GENOMIC DNA]</scope>
    <source>
        <strain evidence="2">ATCC BAA-863 / DSM 15984 / KCTC 12145 / HTCC2597</strain>
    </source>
</reference>
<gene>
    <name evidence="1" type="ORF">OB2597_07740</name>
</gene>
<evidence type="ECO:0000313" key="2">
    <source>
        <dbReference type="Proteomes" id="UP000004318"/>
    </source>
</evidence>
<comment type="caution">
    <text evidence="1">The sequence shown here is derived from an EMBL/GenBank/DDBJ whole genome shotgun (WGS) entry which is preliminary data.</text>
</comment>
<dbReference type="eggNOG" id="ENOG50333JX">
    <property type="taxonomic scope" value="Bacteria"/>
</dbReference>
<sequence>MKITRFATCRANPISCVTQSIVIPSCASSIMVSSTSLIISGSSADVGSSNSMIRGRMHSDRAMATRCCWPPESWPGYLLACSGIFTFSRKCIAVSSASFLGVLRTQIGARVQFSRIVRCGKRLKCWKHIPTSERILSMFFRSDDSTVPSTVIEPF</sequence>
<keyword evidence="2" id="KW-1185">Reference proteome</keyword>
<evidence type="ECO:0000313" key="1">
    <source>
        <dbReference type="EMBL" id="EAQ05160.1"/>
    </source>
</evidence>
<dbReference type="EMBL" id="AAMO01000001">
    <property type="protein sequence ID" value="EAQ05160.1"/>
    <property type="molecule type" value="Genomic_DNA"/>
</dbReference>
<dbReference type="AlphaFoldDB" id="A3TU33"/>
<organism evidence="1 2">
    <name type="scientific">Pseudooceanicola batsensis (strain ATCC BAA-863 / DSM 15984 / KCTC 12145 / HTCC2597)</name>
    <name type="common">Oceanicola batsensis</name>
    <dbReference type="NCBI Taxonomy" id="252305"/>
    <lineage>
        <taxon>Bacteria</taxon>
        <taxon>Pseudomonadati</taxon>
        <taxon>Pseudomonadota</taxon>
        <taxon>Alphaproteobacteria</taxon>
        <taxon>Rhodobacterales</taxon>
        <taxon>Paracoccaceae</taxon>
        <taxon>Pseudooceanicola</taxon>
    </lineage>
</organism>
<proteinExistence type="predicted"/>